<accession>N1JCM7</accession>
<keyword evidence="2" id="KW-0808">Transferase</keyword>
<dbReference type="eggNOG" id="KOG1075">
    <property type="taxonomic scope" value="Eukaryota"/>
</dbReference>
<evidence type="ECO:0000313" key="3">
    <source>
        <dbReference type="Proteomes" id="UP000015441"/>
    </source>
</evidence>
<dbReference type="Proteomes" id="UP000015441">
    <property type="component" value="Unassembled WGS sequence"/>
</dbReference>
<gene>
    <name evidence="2" type="ORF">BGHDH14_bgh04562</name>
</gene>
<dbReference type="OrthoDB" id="4526357at2759"/>
<sequence>MSRTQESLSRSAQTAADRASEGHNLFSTLALLLDHHCSSLQQADLPVNQSPALHACKTELALVVFKHFEAYVQGDAPPKAKPYSPHSTKSDPKCYSSAARSPTGKNIQRTKTPKAVKSDDRLFVRLPNNSAIPGYSGYALQTLLKTRLGKHKKLLSNVLPKNTGFAFCPSTSHTDDLAEKVNSVGVFGNASIERASPWASYRIENVPRNYGTLNENLQYCLQAAPPEAISKALKSAAGAAPIAIQASQDNDQNVRSPSMTWIVRFPDCAAAPRCSLCGSTQHTKENHGCLCAATGDHVCLLRCIHYHWPHPADSLNYPLRPNQSSAPKSKSLVSAIRKICADARLSAQAEAGCVKAPAKDILSASSNVNNSSTSSSAQAPSVDHSSSSAAKRVRLNNPFESLADEGDLNEDQMQL</sequence>
<proteinExistence type="predicted"/>
<keyword evidence="2" id="KW-0695">RNA-directed DNA polymerase</keyword>
<evidence type="ECO:0000313" key="2">
    <source>
        <dbReference type="EMBL" id="CCU75642.1"/>
    </source>
</evidence>
<dbReference type="InParanoid" id="N1JCM7"/>
<name>N1JCM7_BLUG1</name>
<protein>
    <submittedName>
        <fullName evidence="2">Reverse transcriptase</fullName>
    </submittedName>
</protein>
<feature type="compositionally biased region" description="Polar residues" evidence="1">
    <location>
        <begin position="98"/>
        <end position="110"/>
    </location>
</feature>
<feature type="region of interest" description="Disordered" evidence="1">
    <location>
        <begin position="76"/>
        <end position="114"/>
    </location>
</feature>
<dbReference type="GO" id="GO:0003964">
    <property type="term" value="F:RNA-directed DNA polymerase activity"/>
    <property type="evidence" value="ECO:0007669"/>
    <property type="project" value="UniProtKB-KW"/>
</dbReference>
<dbReference type="AlphaFoldDB" id="N1JCM7"/>
<keyword evidence="2" id="KW-0548">Nucleotidyltransferase</keyword>
<dbReference type="EMBL" id="CAUH01001544">
    <property type="protein sequence ID" value="CCU75642.1"/>
    <property type="molecule type" value="Genomic_DNA"/>
</dbReference>
<organism evidence="2 3">
    <name type="scientific">Blumeria graminis f. sp. hordei (strain DH14)</name>
    <name type="common">Barley powdery mildew</name>
    <name type="synonym">Oidium monilioides f. sp. hordei</name>
    <dbReference type="NCBI Taxonomy" id="546991"/>
    <lineage>
        <taxon>Eukaryota</taxon>
        <taxon>Fungi</taxon>
        <taxon>Dikarya</taxon>
        <taxon>Ascomycota</taxon>
        <taxon>Pezizomycotina</taxon>
        <taxon>Leotiomycetes</taxon>
        <taxon>Erysiphales</taxon>
        <taxon>Erysiphaceae</taxon>
        <taxon>Blumeria</taxon>
        <taxon>Blumeria hordei</taxon>
    </lineage>
</organism>
<comment type="caution">
    <text evidence="2">The sequence shown here is derived from an EMBL/GenBank/DDBJ whole genome shotgun (WGS) entry which is preliminary data.</text>
</comment>
<feature type="compositionally biased region" description="Low complexity" evidence="1">
    <location>
        <begin position="365"/>
        <end position="381"/>
    </location>
</feature>
<keyword evidence="3" id="KW-1185">Reference proteome</keyword>
<reference evidence="2 3" key="1">
    <citation type="journal article" date="2010" name="Science">
        <title>Genome expansion and gene loss in powdery mildew fungi reveal tradeoffs in extreme parasitism.</title>
        <authorList>
            <person name="Spanu P.D."/>
            <person name="Abbott J.C."/>
            <person name="Amselem J."/>
            <person name="Burgis T.A."/>
            <person name="Soanes D.M."/>
            <person name="Stueber K."/>
            <person name="Ver Loren van Themaat E."/>
            <person name="Brown J.K.M."/>
            <person name="Butcher S.A."/>
            <person name="Gurr S.J."/>
            <person name="Lebrun M.-H."/>
            <person name="Ridout C.J."/>
            <person name="Schulze-Lefert P."/>
            <person name="Talbot N.J."/>
            <person name="Ahmadinejad N."/>
            <person name="Ametz C."/>
            <person name="Barton G.R."/>
            <person name="Benjdia M."/>
            <person name="Bidzinski P."/>
            <person name="Bindschedler L.V."/>
            <person name="Both M."/>
            <person name="Brewer M.T."/>
            <person name="Cadle-Davidson L."/>
            <person name="Cadle-Davidson M.M."/>
            <person name="Collemare J."/>
            <person name="Cramer R."/>
            <person name="Frenkel O."/>
            <person name="Godfrey D."/>
            <person name="Harriman J."/>
            <person name="Hoede C."/>
            <person name="King B.C."/>
            <person name="Klages S."/>
            <person name="Kleemann J."/>
            <person name="Knoll D."/>
            <person name="Koti P.S."/>
            <person name="Kreplak J."/>
            <person name="Lopez-Ruiz F.J."/>
            <person name="Lu X."/>
            <person name="Maekawa T."/>
            <person name="Mahanil S."/>
            <person name="Micali C."/>
            <person name="Milgroom M.G."/>
            <person name="Montana G."/>
            <person name="Noir S."/>
            <person name="O'Connell R.J."/>
            <person name="Oberhaensli S."/>
            <person name="Parlange F."/>
            <person name="Pedersen C."/>
            <person name="Quesneville H."/>
            <person name="Reinhardt R."/>
            <person name="Rott M."/>
            <person name="Sacristan S."/>
            <person name="Schmidt S.M."/>
            <person name="Schoen M."/>
            <person name="Skamnioti P."/>
            <person name="Sommer H."/>
            <person name="Stephens A."/>
            <person name="Takahara H."/>
            <person name="Thordal-Christensen H."/>
            <person name="Vigouroux M."/>
            <person name="Wessling R."/>
            <person name="Wicker T."/>
            <person name="Panstruga R."/>
        </authorList>
    </citation>
    <scope>NUCLEOTIDE SEQUENCE [LARGE SCALE GENOMIC DNA]</scope>
    <source>
        <strain evidence="2">DH14</strain>
    </source>
</reference>
<feature type="region of interest" description="Disordered" evidence="1">
    <location>
        <begin position="365"/>
        <end position="415"/>
    </location>
</feature>
<evidence type="ECO:0000256" key="1">
    <source>
        <dbReference type="SAM" id="MobiDB-lite"/>
    </source>
</evidence>
<dbReference type="HOGENOM" id="CLU_662195_0_0_1"/>
<feature type="compositionally biased region" description="Acidic residues" evidence="1">
    <location>
        <begin position="402"/>
        <end position="415"/>
    </location>
</feature>